<gene>
    <name evidence="2" type="ORF">S01H4_18319</name>
</gene>
<organism evidence="2">
    <name type="scientific">marine sediment metagenome</name>
    <dbReference type="NCBI Taxonomy" id="412755"/>
    <lineage>
        <taxon>unclassified sequences</taxon>
        <taxon>metagenomes</taxon>
        <taxon>ecological metagenomes</taxon>
    </lineage>
</organism>
<keyword evidence="1" id="KW-0812">Transmembrane</keyword>
<dbReference type="InterPro" id="IPR036259">
    <property type="entry name" value="MFS_trans_sf"/>
</dbReference>
<evidence type="ECO:0000313" key="2">
    <source>
        <dbReference type="EMBL" id="GAG68959.1"/>
    </source>
</evidence>
<dbReference type="EMBL" id="BART01008112">
    <property type="protein sequence ID" value="GAG68959.1"/>
    <property type="molecule type" value="Genomic_DNA"/>
</dbReference>
<reference evidence="2" key="1">
    <citation type="journal article" date="2014" name="Front. Microbiol.">
        <title>High frequency of phylogenetically diverse reductive dehalogenase-homologous genes in deep subseafloor sedimentary metagenomes.</title>
        <authorList>
            <person name="Kawai M."/>
            <person name="Futagami T."/>
            <person name="Toyoda A."/>
            <person name="Takaki Y."/>
            <person name="Nishi S."/>
            <person name="Hori S."/>
            <person name="Arai W."/>
            <person name="Tsubouchi T."/>
            <person name="Morono Y."/>
            <person name="Uchiyama I."/>
            <person name="Ito T."/>
            <person name="Fujiyama A."/>
            <person name="Inagaki F."/>
            <person name="Takami H."/>
        </authorList>
    </citation>
    <scope>NUCLEOTIDE SEQUENCE</scope>
    <source>
        <strain evidence="2">Expedition CK06-06</strain>
    </source>
</reference>
<accession>X0ZHZ6</accession>
<evidence type="ECO:0000256" key="1">
    <source>
        <dbReference type="SAM" id="Phobius"/>
    </source>
</evidence>
<feature type="transmembrane region" description="Helical" evidence="1">
    <location>
        <begin position="49"/>
        <end position="66"/>
    </location>
</feature>
<dbReference type="Gene3D" id="1.20.1250.20">
    <property type="entry name" value="MFS general substrate transporter like domains"/>
    <property type="match status" value="1"/>
</dbReference>
<sequence>IGIALGILTSVLFWKWIYAKKGPKYGLLLSIGIFTIGIWPLFLVDNFPLLVILTIIPGFGAFHFPMGQMMAKDLIASSQCLLPLKQKSK</sequence>
<keyword evidence="1" id="KW-0472">Membrane</keyword>
<proteinExistence type="predicted"/>
<dbReference type="AlphaFoldDB" id="X0ZHZ6"/>
<dbReference type="SUPFAM" id="SSF103473">
    <property type="entry name" value="MFS general substrate transporter"/>
    <property type="match status" value="1"/>
</dbReference>
<keyword evidence="1" id="KW-1133">Transmembrane helix</keyword>
<evidence type="ECO:0008006" key="3">
    <source>
        <dbReference type="Google" id="ProtNLM"/>
    </source>
</evidence>
<feature type="transmembrane region" description="Helical" evidence="1">
    <location>
        <begin position="25"/>
        <end position="43"/>
    </location>
</feature>
<comment type="caution">
    <text evidence="2">The sequence shown here is derived from an EMBL/GenBank/DDBJ whole genome shotgun (WGS) entry which is preliminary data.</text>
</comment>
<protein>
    <recommendedName>
        <fullName evidence="3">Major facilitator superfamily (MFS) profile domain-containing protein</fullName>
    </recommendedName>
</protein>
<feature type="non-terminal residue" evidence="2">
    <location>
        <position position="1"/>
    </location>
</feature>
<name>X0ZHZ6_9ZZZZ</name>